<dbReference type="SUPFAM" id="SSF53335">
    <property type="entry name" value="S-adenosyl-L-methionine-dependent methyltransferases"/>
    <property type="match status" value="1"/>
</dbReference>
<evidence type="ECO:0000256" key="4">
    <source>
        <dbReference type="ARBA" id="ARBA00022679"/>
    </source>
</evidence>
<dbReference type="KEGG" id="paa:Paes_0985"/>
<dbReference type="InterPro" id="IPR029063">
    <property type="entry name" value="SAM-dependent_MTases_sf"/>
</dbReference>
<evidence type="ECO:0000256" key="7">
    <source>
        <dbReference type="HAMAP-Rule" id="MF_01057"/>
    </source>
</evidence>
<evidence type="ECO:0000313" key="9">
    <source>
        <dbReference type="Proteomes" id="UP000002725"/>
    </source>
</evidence>
<evidence type="ECO:0000256" key="2">
    <source>
        <dbReference type="ARBA" id="ARBA00003015"/>
    </source>
</evidence>
<sequence>MLIDTRDLLSDKENMTEDNQHDAREIEVEIGFGNGDYLIRRASECPEKMFIGIEKKTSLVTKVSKKAESLNLSNIRILQSCAEEAFSDHFSTASISRVYALFPDPWPKKKHIKNRLFSSPYLRLLNNRLLLGSEAMIVTDSEAYHRWILKQTPDTGFDVQNDTIPPQFDTKFERKWVEQEFKSFFRIILRKIEHIDT</sequence>
<dbReference type="GO" id="GO:0008176">
    <property type="term" value="F:tRNA (guanine(46)-N7)-methyltransferase activity"/>
    <property type="evidence" value="ECO:0007669"/>
    <property type="project" value="UniProtKB-UniRule"/>
</dbReference>
<keyword evidence="6 7" id="KW-0819">tRNA processing</keyword>
<gene>
    <name evidence="7" type="primary">trmB</name>
    <name evidence="8" type="ordered locus">Paes_0985</name>
</gene>
<proteinExistence type="inferred from homology"/>
<evidence type="ECO:0000313" key="8">
    <source>
        <dbReference type="EMBL" id="ACF46024.1"/>
    </source>
</evidence>
<evidence type="ECO:0000256" key="6">
    <source>
        <dbReference type="ARBA" id="ARBA00022694"/>
    </source>
</evidence>
<dbReference type="EMBL" id="CP001108">
    <property type="protein sequence ID" value="ACF46024.1"/>
    <property type="molecule type" value="Genomic_DNA"/>
</dbReference>
<dbReference type="Proteomes" id="UP000002725">
    <property type="component" value="Chromosome"/>
</dbReference>
<dbReference type="GO" id="GO:0043527">
    <property type="term" value="C:tRNA methyltransferase complex"/>
    <property type="evidence" value="ECO:0007669"/>
    <property type="project" value="TreeGrafter"/>
</dbReference>
<feature type="binding site" evidence="7">
    <location>
        <position position="54"/>
    </location>
    <ligand>
        <name>S-adenosyl-L-methionine</name>
        <dbReference type="ChEBI" id="CHEBI:59789"/>
    </ligand>
</feature>
<name>B4S7I7_PROA2</name>
<comment type="caution">
    <text evidence="7">Lacks conserved residue(s) required for the propagation of feature annotation.</text>
</comment>
<accession>B4S7I7</accession>
<comment type="pathway">
    <text evidence="7">tRNA modification; N(7)-methylguanine-tRNA biosynthesis.</text>
</comment>
<dbReference type="NCBIfam" id="TIGR00091">
    <property type="entry name" value="tRNA (guanosine(46)-N7)-methyltransferase TrmB"/>
    <property type="match status" value="1"/>
</dbReference>
<dbReference type="PANTHER" id="PTHR23417:SF14">
    <property type="entry name" value="PENTACOTRIPEPTIDE-REPEAT REGION OF PRORP DOMAIN-CONTAINING PROTEIN"/>
    <property type="match status" value="1"/>
</dbReference>
<dbReference type="HOGENOM" id="CLU_050910_0_3_10"/>
<keyword evidence="5 7" id="KW-0949">S-adenosyl-L-methionine</keyword>
<feature type="binding site" evidence="7">
    <location>
        <position position="29"/>
    </location>
    <ligand>
        <name>S-adenosyl-L-methionine</name>
        <dbReference type="ChEBI" id="CHEBI:59789"/>
    </ligand>
</feature>
<comment type="function">
    <text evidence="2 7">Catalyzes the formation of N(7)-methylguanine at position 46 (m7G46) in tRNA.</text>
</comment>
<dbReference type="AlphaFoldDB" id="B4S7I7"/>
<keyword evidence="9" id="KW-1185">Reference proteome</keyword>
<dbReference type="EC" id="2.1.1.33" evidence="7"/>
<feature type="binding site" evidence="7">
    <location>
        <position position="104"/>
    </location>
    <ligand>
        <name>S-adenosyl-L-methionine</name>
        <dbReference type="ChEBI" id="CHEBI:59789"/>
    </ligand>
</feature>
<keyword evidence="4 7" id="KW-0808">Transferase</keyword>
<protein>
    <recommendedName>
        <fullName evidence="7">tRNA (guanine-N(7)-)-methyltransferase</fullName>
        <ecNumber evidence="7">2.1.1.33</ecNumber>
    </recommendedName>
    <alternativeName>
        <fullName evidence="7">tRNA (guanine(46)-N(7))-methyltransferase</fullName>
    </alternativeName>
    <alternativeName>
        <fullName evidence="7">tRNA(m7G46)-methyltransferase</fullName>
    </alternativeName>
</protein>
<reference evidence="8" key="1">
    <citation type="submission" date="2008-06" db="EMBL/GenBank/DDBJ databases">
        <title>Complete sequence of chromosome of Prosthecochloris aestuarii DSM 271.</title>
        <authorList>
            <consortium name="US DOE Joint Genome Institute"/>
            <person name="Lucas S."/>
            <person name="Copeland A."/>
            <person name="Lapidus A."/>
            <person name="Glavina del Rio T."/>
            <person name="Dalin E."/>
            <person name="Tice H."/>
            <person name="Bruce D."/>
            <person name="Goodwin L."/>
            <person name="Pitluck S."/>
            <person name="Schmutz J."/>
            <person name="Larimer F."/>
            <person name="Land M."/>
            <person name="Hauser L."/>
            <person name="Kyrpides N."/>
            <person name="Anderson I."/>
            <person name="Liu Z."/>
            <person name="Li T."/>
            <person name="Zhao F."/>
            <person name="Overmann J."/>
            <person name="Bryant D.A."/>
            <person name="Richardson P."/>
        </authorList>
    </citation>
    <scope>NUCLEOTIDE SEQUENCE [LARGE SCALE GENOMIC DNA]</scope>
    <source>
        <strain evidence="8">DSM 271</strain>
    </source>
</reference>
<feature type="binding site" evidence="7">
    <location>
        <position position="140"/>
    </location>
    <ligand>
        <name>substrate</name>
    </ligand>
</feature>
<dbReference type="eggNOG" id="COG0220">
    <property type="taxonomic scope" value="Bacteria"/>
</dbReference>
<comment type="similarity">
    <text evidence="7">Belongs to the class I-like SAM-binding methyltransferase superfamily. TrmB family.</text>
</comment>
<evidence type="ECO:0000256" key="1">
    <source>
        <dbReference type="ARBA" id="ARBA00000142"/>
    </source>
</evidence>
<dbReference type="PANTHER" id="PTHR23417">
    <property type="entry name" value="3-DEOXY-D-MANNO-OCTULOSONIC-ACID TRANSFERASE/TRNA GUANINE-N 7 - -METHYLTRANSFERASE"/>
    <property type="match status" value="1"/>
</dbReference>
<dbReference type="Gene3D" id="3.40.50.150">
    <property type="entry name" value="Vaccinia Virus protein VP39"/>
    <property type="match status" value="1"/>
</dbReference>
<dbReference type="InterPro" id="IPR003358">
    <property type="entry name" value="tRNA_(Gua-N-7)_MeTrfase_Trmb"/>
</dbReference>
<evidence type="ECO:0000256" key="3">
    <source>
        <dbReference type="ARBA" id="ARBA00022603"/>
    </source>
</evidence>
<feature type="binding site" evidence="7">
    <location>
        <begin position="170"/>
        <end position="173"/>
    </location>
    <ligand>
        <name>substrate</name>
    </ligand>
</feature>
<dbReference type="InterPro" id="IPR055361">
    <property type="entry name" value="tRNA_methyltr_TrmB_bact"/>
</dbReference>
<feature type="binding site" evidence="7">
    <location>
        <position position="108"/>
    </location>
    <ligand>
        <name>substrate</name>
    </ligand>
</feature>
<keyword evidence="3 7" id="KW-0489">Methyltransferase</keyword>
<evidence type="ECO:0000256" key="5">
    <source>
        <dbReference type="ARBA" id="ARBA00022691"/>
    </source>
</evidence>
<dbReference type="UniPathway" id="UPA00989"/>
<dbReference type="PROSITE" id="PS51625">
    <property type="entry name" value="SAM_MT_TRMB"/>
    <property type="match status" value="1"/>
</dbReference>
<dbReference type="RefSeq" id="WP_012505561.1">
    <property type="nucleotide sequence ID" value="NC_011059.1"/>
</dbReference>
<dbReference type="Pfam" id="PF02390">
    <property type="entry name" value="Methyltransf_4"/>
    <property type="match status" value="1"/>
</dbReference>
<organism evidence="8 9">
    <name type="scientific">Prosthecochloris aestuarii (strain DSM 271 / SK 413)</name>
    <dbReference type="NCBI Taxonomy" id="290512"/>
    <lineage>
        <taxon>Bacteria</taxon>
        <taxon>Pseudomonadati</taxon>
        <taxon>Chlorobiota</taxon>
        <taxon>Chlorobiia</taxon>
        <taxon>Chlorobiales</taxon>
        <taxon>Chlorobiaceae</taxon>
        <taxon>Prosthecochloris</taxon>
    </lineage>
</organism>
<dbReference type="STRING" id="290512.Paes_0985"/>
<dbReference type="HAMAP" id="MF_01057">
    <property type="entry name" value="tRNA_methyltr_TrmB"/>
    <property type="match status" value="1"/>
</dbReference>
<comment type="catalytic activity">
    <reaction evidence="1 7">
        <text>guanosine(46) in tRNA + S-adenosyl-L-methionine = N(7)-methylguanosine(46) in tRNA + S-adenosyl-L-homocysteine</text>
        <dbReference type="Rhea" id="RHEA:42708"/>
        <dbReference type="Rhea" id="RHEA-COMP:10188"/>
        <dbReference type="Rhea" id="RHEA-COMP:10189"/>
        <dbReference type="ChEBI" id="CHEBI:57856"/>
        <dbReference type="ChEBI" id="CHEBI:59789"/>
        <dbReference type="ChEBI" id="CHEBI:74269"/>
        <dbReference type="ChEBI" id="CHEBI:74480"/>
        <dbReference type="EC" id="2.1.1.33"/>
    </reaction>
</comment>